<feature type="domain" description="Helicase C-terminal" evidence="9">
    <location>
        <begin position="135"/>
        <end position="318"/>
    </location>
</feature>
<dbReference type="SUPFAM" id="SSF52540">
    <property type="entry name" value="P-loop containing nucleoside triphosphate hydrolases"/>
    <property type="match status" value="2"/>
</dbReference>
<dbReference type="PROSITE" id="PS51192">
    <property type="entry name" value="HELICASE_ATP_BIND_1"/>
    <property type="match status" value="1"/>
</dbReference>
<dbReference type="InterPro" id="IPR001650">
    <property type="entry name" value="Helicase_C-like"/>
</dbReference>
<dbReference type="AlphaFoldDB" id="A0A6P6Y9M6"/>
<evidence type="ECO:0000313" key="11">
    <source>
        <dbReference type="Proteomes" id="UP000515146"/>
    </source>
</evidence>
<evidence type="ECO:0000259" key="8">
    <source>
        <dbReference type="PROSITE" id="PS51192"/>
    </source>
</evidence>
<dbReference type="PROSITE" id="PS51195">
    <property type="entry name" value="Q_MOTIF"/>
    <property type="match status" value="1"/>
</dbReference>
<dbReference type="RefSeq" id="XP_027202158.1">
    <property type="nucleotide sequence ID" value="XM_027346357.1"/>
</dbReference>
<keyword evidence="4" id="KW-0347">Helicase</keyword>
<dbReference type="Proteomes" id="UP000515146">
    <property type="component" value="Unplaced"/>
</dbReference>
<protein>
    <recommendedName>
        <fullName evidence="1">RNA helicase</fullName>
        <ecNumber evidence="1">3.6.4.13</ecNumber>
    </recommendedName>
</protein>
<evidence type="ECO:0000256" key="7">
    <source>
        <dbReference type="SAM" id="MobiDB-lite"/>
    </source>
</evidence>
<dbReference type="GO" id="GO:0003724">
    <property type="term" value="F:RNA helicase activity"/>
    <property type="evidence" value="ECO:0007669"/>
    <property type="project" value="UniProtKB-EC"/>
</dbReference>
<sequence>MSFILQSIPSFPESLFDNENTVDLNSIPENNPKNITNENVDKNPTEEAVSEPKKNEVQEPQMPKLHPVLKRTYDVVGSRTMTFSDYFLNKDLLKGLTKMGLEYPTPVQEESLQYTLSGANLIARAKNGTGKTLAFIIPILEKISTRKKHIQALIIVPIRELAMQISNVVKTVGEFMQVNCMVCTGGTNLKEDFLRLKQDVHIVVGTLGRIDDLTFRNLLQTERNKVFHDFRSGASRCLVCTDIFMRGIDVPTVNVVVNFDLPMQSDTYLHRIGRSARFGNVGLAINFVTYDDKDRFFRIEKELGIQIESLPPKIDEALYYGYN</sequence>
<dbReference type="SMART" id="SM00490">
    <property type="entry name" value="HELICc"/>
    <property type="match status" value="1"/>
</dbReference>
<name>A0A6P6Y9M6_DERPT</name>
<dbReference type="Pfam" id="PF00270">
    <property type="entry name" value="DEAD"/>
    <property type="match status" value="1"/>
</dbReference>
<dbReference type="GO" id="GO:0016787">
    <property type="term" value="F:hydrolase activity"/>
    <property type="evidence" value="ECO:0007669"/>
    <property type="project" value="UniProtKB-KW"/>
</dbReference>
<evidence type="ECO:0000259" key="10">
    <source>
        <dbReference type="PROSITE" id="PS51195"/>
    </source>
</evidence>
<dbReference type="OrthoDB" id="1191041at2759"/>
<evidence type="ECO:0000256" key="3">
    <source>
        <dbReference type="ARBA" id="ARBA00022801"/>
    </source>
</evidence>
<accession>A0A6P6Y9M6</accession>
<dbReference type="Gene3D" id="3.40.50.300">
    <property type="entry name" value="P-loop containing nucleotide triphosphate hydrolases"/>
    <property type="match status" value="1"/>
</dbReference>
<evidence type="ECO:0000256" key="6">
    <source>
        <dbReference type="PROSITE-ProRule" id="PRU00552"/>
    </source>
</evidence>
<feature type="compositionally biased region" description="Basic and acidic residues" evidence="7">
    <location>
        <begin position="39"/>
        <end position="57"/>
    </location>
</feature>
<evidence type="ECO:0000259" key="9">
    <source>
        <dbReference type="PROSITE" id="PS51194"/>
    </source>
</evidence>
<feature type="region of interest" description="Disordered" evidence="7">
    <location>
        <begin position="24"/>
        <end position="59"/>
    </location>
</feature>
<proteinExistence type="predicted"/>
<keyword evidence="3" id="KW-0378">Hydrolase</keyword>
<dbReference type="GO" id="GO:0005524">
    <property type="term" value="F:ATP binding"/>
    <property type="evidence" value="ECO:0007669"/>
    <property type="project" value="UniProtKB-KW"/>
</dbReference>
<evidence type="ECO:0000256" key="5">
    <source>
        <dbReference type="ARBA" id="ARBA00022840"/>
    </source>
</evidence>
<evidence type="ECO:0000313" key="12">
    <source>
        <dbReference type="RefSeq" id="XP_027202158.1"/>
    </source>
</evidence>
<dbReference type="PANTHER" id="PTHR47960">
    <property type="entry name" value="DEAD-BOX ATP-DEPENDENT RNA HELICASE 50"/>
    <property type="match status" value="1"/>
</dbReference>
<dbReference type="OMA" id="VIRDWAV"/>
<keyword evidence="5" id="KW-0067">ATP-binding</keyword>
<feature type="domain" description="DEAD-box RNA helicase Q" evidence="10">
    <location>
        <begin position="81"/>
        <end position="109"/>
    </location>
</feature>
<keyword evidence="2" id="KW-0547">Nucleotide-binding</keyword>
<dbReference type="SMART" id="SM00487">
    <property type="entry name" value="DEXDc"/>
    <property type="match status" value="1"/>
</dbReference>
<evidence type="ECO:0000256" key="4">
    <source>
        <dbReference type="ARBA" id="ARBA00022806"/>
    </source>
</evidence>
<gene>
    <name evidence="12" type="primary">LOC113796118</name>
</gene>
<feature type="compositionally biased region" description="Polar residues" evidence="7">
    <location>
        <begin position="24"/>
        <end position="38"/>
    </location>
</feature>
<organism evidence="11 12">
    <name type="scientific">Dermatophagoides pteronyssinus</name>
    <name type="common">European house dust mite</name>
    <dbReference type="NCBI Taxonomy" id="6956"/>
    <lineage>
        <taxon>Eukaryota</taxon>
        <taxon>Metazoa</taxon>
        <taxon>Ecdysozoa</taxon>
        <taxon>Arthropoda</taxon>
        <taxon>Chelicerata</taxon>
        <taxon>Arachnida</taxon>
        <taxon>Acari</taxon>
        <taxon>Acariformes</taxon>
        <taxon>Sarcoptiformes</taxon>
        <taxon>Astigmata</taxon>
        <taxon>Psoroptidia</taxon>
        <taxon>Analgoidea</taxon>
        <taxon>Pyroglyphidae</taxon>
        <taxon>Dermatophagoidinae</taxon>
        <taxon>Dermatophagoides</taxon>
    </lineage>
</organism>
<dbReference type="GO" id="GO:0003676">
    <property type="term" value="F:nucleic acid binding"/>
    <property type="evidence" value="ECO:0007669"/>
    <property type="project" value="InterPro"/>
</dbReference>
<dbReference type="InParanoid" id="A0A6P6Y9M6"/>
<reference evidence="12" key="1">
    <citation type="submission" date="2025-08" db="UniProtKB">
        <authorList>
            <consortium name="RefSeq"/>
        </authorList>
    </citation>
    <scope>IDENTIFICATION</scope>
    <source>
        <strain evidence="12">Airmid</strain>
    </source>
</reference>
<dbReference type="CDD" id="cd18787">
    <property type="entry name" value="SF2_C_DEAD"/>
    <property type="match status" value="1"/>
</dbReference>
<keyword evidence="11" id="KW-1185">Reference proteome</keyword>
<dbReference type="EC" id="3.6.4.13" evidence="1"/>
<dbReference type="InterPro" id="IPR014001">
    <property type="entry name" value="Helicase_ATP-bd"/>
</dbReference>
<dbReference type="InterPro" id="IPR027417">
    <property type="entry name" value="P-loop_NTPase"/>
</dbReference>
<evidence type="ECO:0000256" key="1">
    <source>
        <dbReference type="ARBA" id="ARBA00012552"/>
    </source>
</evidence>
<dbReference type="PROSITE" id="PS51194">
    <property type="entry name" value="HELICASE_CTER"/>
    <property type="match status" value="1"/>
</dbReference>
<feature type="domain" description="Helicase ATP-binding" evidence="8">
    <location>
        <begin position="112"/>
        <end position="231"/>
    </location>
</feature>
<dbReference type="InterPro" id="IPR011545">
    <property type="entry name" value="DEAD/DEAH_box_helicase_dom"/>
</dbReference>
<dbReference type="KEGG" id="dpte:113796118"/>
<evidence type="ECO:0000256" key="2">
    <source>
        <dbReference type="ARBA" id="ARBA00022741"/>
    </source>
</evidence>
<dbReference type="InterPro" id="IPR014014">
    <property type="entry name" value="RNA_helicase_DEAD_Q_motif"/>
</dbReference>
<feature type="short sequence motif" description="Q motif" evidence="6">
    <location>
        <begin position="81"/>
        <end position="109"/>
    </location>
</feature>